<name>A0ABR8Q0A5_9CLOT</name>
<dbReference type="SUPFAM" id="SSF46785">
    <property type="entry name" value="Winged helix' DNA-binding domain"/>
    <property type="match status" value="1"/>
</dbReference>
<gene>
    <name evidence="5" type="ORF">H9660_01700</name>
</gene>
<keyword evidence="3" id="KW-0804">Transcription</keyword>
<feature type="domain" description="HTH marR-type" evidence="4">
    <location>
        <begin position="1"/>
        <end position="151"/>
    </location>
</feature>
<evidence type="ECO:0000256" key="3">
    <source>
        <dbReference type="ARBA" id="ARBA00023163"/>
    </source>
</evidence>
<dbReference type="InterPro" id="IPR036390">
    <property type="entry name" value="WH_DNA-bd_sf"/>
</dbReference>
<dbReference type="EMBL" id="JACSQZ010000004">
    <property type="protein sequence ID" value="MBD7913853.1"/>
    <property type="molecule type" value="Genomic_DNA"/>
</dbReference>
<evidence type="ECO:0000256" key="2">
    <source>
        <dbReference type="ARBA" id="ARBA00023125"/>
    </source>
</evidence>
<dbReference type="InterPro" id="IPR036388">
    <property type="entry name" value="WH-like_DNA-bd_sf"/>
</dbReference>
<dbReference type="PROSITE" id="PS50995">
    <property type="entry name" value="HTH_MARR_2"/>
    <property type="match status" value="1"/>
</dbReference>
<dbReference type="PANTHER" id="PTHR33164">
    <property type="entry name" value="TRANSCRIPTIONAL REGULATOR, MARR FAMILY"/>
    <property type="match status" value="1"/>
</dbReference>
<dbReference type="Proteomes" id="UP000640335">
    <property type="component" value="Unassembled WGS sequence"/>
</dbReference>
<dbReference type="InterPro" id="IPR039422">
    <property type="entry name" value="MarR/SlyA-like"/>
</dbReference>
<evidence type="ECO:0000313" key="6">
    <source>
        <dbReference type="Proteomes" id="UP000640335"/>
    </source>
</evidence>
<protein>
    <submittedName>
        <fullName evidence="5">Winged helix-turn-helix transcriptional regulator</fullName>
    </submittedName>
</protein>
<dbReference type="SMART" id="SM00347">
    <property type="entry name" value="HTH_MARR"/>
    <property type="match status" value="1"/>
</dbReference>
<dbReference type="InterPro" id="IPR000835">
    <property type="entry name" value="HTH_MarR-typ"/>
</dbReference>
<evidence type="ECO:0000259" key="4">
    <source>
        <dbReference type="PROSITE" id="PS50995"/>
    </source>
</evidence>
<keyword evidence="6" id="KW-1185">Reference proteome</keyword>
<dbReference type="PANTHER" id="PTHR33164:SF56">
    <property type="entry name" value="HTH-TYPE TRANSCRIPTIONAL REGULATOR MHQR"/>
    <property type="match status" value="1"/>
</dbReference>
<keyword evidence="1" id="KW-0805">Transcription regulation</keyword>
<comment type="caution">
    <text evidence="5">The sequence shown here is derived from an EMBL/GenBank/DDBJ whole genome shotgun (WGS) entry which is preliminary data.</text>
</comment>
<reference evidence="5 6" key="1">
    <citation type="submission" date="2020-08" db="EMBL/GenBank/DDBJ databases">
        <title>A Genomic Blueprint of the Chicken Gut Microbiome.</title>
        <authorList>
            <person name="Gilroy R."/>
            <person name="Ravi A."/>
            <person name="Getino M."/>
            <person name="Pursley I."/>
            <person name="Horton D.L."/>
            <person name="Alikhan N.-F."/>
            <person name="Baker D."/>
            <person name="Gharbi K."/>
            <person name="Hall N."/>
            <person name="Watson M."/>
            <person name="Adriaenssens E.M."/>
            <person name="Foster-Nyarko E."/>
            <person name="Jarju S."/>
            <person name="Secka A."/>
            <person name="Antonio M."/>
            <person name="Oren A."/>
            <person name="Chaudhuri R."/>
            <person name="La Ragione R.M."/>
            <person name="Hildebrand F."/>
            <person name="Pallen M.J."/>
        </authorList>
    </citation>
    <scope>NUCLEOTIDE SEQUENCE [LARGE SCALE GENOMIC DNA]</scope>
    <source>
        <strain evidence="5 6">Sa3CUN1</strain>
    </source>
</reference>
<dbReference type="InterPro" id="IPR055166">
    <property type="entry name" value="Transc_reg_Sar_Rot_HTH"/>
</dbReference>
<evidence type="ECO:0000313" key="5">
    <source>
        <dbReference type="EMBL" id="MBD7913853.1"/>
    </source>
</evidence>
<dbReference type="Gene3D" id="1.10.10.10">
    <property type="entry name" value="Winged helix-like DNA-binding domain superfamily/Winged helix DNA-binding domain"/>
    <property type="match status" value="1"/>
</dbReference>
<evidence type="ECO:0000256" key="1">
    <source>
        <dbReference type="ARBA" id="ARBA00023015"/>
    </source>
</evidence>
<accession>A0ABR8Q0A5</accession>
<dbReference type="Pfam" id="PF22381">
    <property type="entry name" value="Staph_reg_Sar_Rot"/>
    <property type="match status" value="1"/>
</dbReference>
<organism evidence="5 6">
    <name type="scientific">Clostridium gallinarum</name>
    <dbReference type="NCBI Taxonomy" id="2762246"/>
    <lineage>
        <taxon>Bacteria</taxon>
        <taxon>Bacillati</taxon>
        <taxon>Bacillota</taxon>
        <taxon>Clostridia</taxon>
        <taxon>Eubacteriales</taxon>
        <taxon>Clostridiaceae</taxon>
        <taxon>Clostridium</taxon>
    </lineage>
</organism>
<proteinExistence type="predicted"/>
<sequence length="157" mass="18093">MLVNKLIDMNFDENKKYKDWFGKPFNVNDQTISLKKEEKIVLYYLYKYGESTMGDITSSFEFAHSTTNYIIKSLEAKDLVSINPSKNDNRVRLINLTSKGHDLLILLMEHLEKISLKVVSDILPILCSNLTDELDTEEKNTLNKLLSKINSSIESLK</sequence>
<dbReference type="RefSeq" id="WP_191747905.1">
    <property type="nucleotide sequence ID" value="NZ_JACSQZ010000004.1"/>
</dbReference>
<keyword evidence="2" id="KW-0238">DNA-binding</keyword>